<dbReference type="EMBL" id="KQ425907">
    <property type="protein sequence ID" value="KOF68837.1"/>
    <property type="molecule type" value="Genomic_DNA"/>
</dbReference>
<dbReference type="AlphaFoldDB" id="A0A0L8FVY6"/>
<reference evidence="3" key="1">
    <citation type="submission" date="2015-07" db="EMBL/GenBank/DDBJ databases">
        <title>MeaNS - Measles Nucleotide Surveillance Program.</title>
        <authorList>
            <person name="Tran T."/>
            <person name="Druce J."/>
        </authorList>
    </citation>
    <scope>NUCLEOTIDE SEQUENCE</scope>
    <source>
        <strain evidence="3">UCB-OBI-ISO-001</strain>
        <tissue evidence="3">Gonad</tissue>
    </source>
</reference>
<protein>
    <recommendedName>
        <fullName evidence="2">EGF-like domain-containing protein</fullName>
    </recommendedName>
</protein>
<name>A0A0L8FVY6_OCTBM</name>
<accession>A0A0L8FVY6</accession>
<sequence>MAGIFIFQFLANPCDSKTCKNGGVCRRRSKTYTCSYKRGYSGKHCTIEKNYIAIDRVNKYT</sequence>
<evidence type="ECO:0000259" key="2">
    <source>
        <dbReference type="PROSITE" id="PS50026"/>
    </source>
</evidence>
<comment type="caution">
    <text evidence="1">Lacks conserved residue(s) required for the propagation of feature annotation.</text>
</comment>
<keyword evidence="1" id="KW-0245">EGF-like domain</keyword>
<dbReference type="InterPro" id="IPR000742">
    <property type="entry name" value="EGF"/>
</dbReference>
<dbReference type="Gene3D" id="2.10.25.10">
    <property type="entry name" value="Laminin"/>
    <property type="match status" value="1"/>
</dbReference>
<dbReference type="Pfam" id="PF00008">
    <property type="entry name" value="EGF"/>
    <property type="match status" value="1"/>
</dbReference>
<organism evidence="3">
    <name type="scientific">Octopus bimaculoides</name>
    <name type="common">California two-spotted octopus</name>
    <dbReference type="NCBI Taxonomy" id="37653"/>
    <lineage>
        <taxon>Eukaryota</taxon>
        <taxon>Metazoa</taxon>
        <taxon>Spiralia</taxon>
        <taxon>Lophotrochozoa</taxon>
        <taxon>Mollusca</taxon>
        <taxon>Cephalopoda</taxon>
        <taxon>Coleoidea</taxon>
        <taxon>Octopodiformes</taxon>
        <taxon>Octopoda</taxon>
        <taxon>Incirrata</taxon>
        <taxon>Octopodidae</taxon>
        <taxon>Octopus</taxon>
    </lineage>
</organism>
<dbReference type="PROSITE" id="PS50026">
    <property type="entry name" value="EGF_3"/>
    <property type="match status" value="1"/>
</dbReference>
<feature type="domain" description="EGF-like" evidence="2">
    <location>
        <begin position="10"/>
        <end position="46"/>
    </location>
</feature>
<dbReference type="SUPFAM" id="SSF57196">
    <property type="entry name" value="EGF/Laminin"/>
    <property type="match status" value="1"/>
</dbReference>
<evidence type="ECO:0000313" key="3">
    <source>
        <dbReference type="EMBL" id="KOF68837.1"/>
    </source>
</evidence>
<gene>
    <name evidence="3" type="ORF">OCBIM_22006417mg</name>
</gene>
<dbReference type="CDD" id="cd00054">
    <property type="entry name" value="EGF_CA"/>
    <property type="match status" value="1"/>
</dbReference>
<proteinExistence type="predicted"/>
<evidence type="ECO:0000256" key="1">
    <source>
        <dbReference type="PROSITE-ProRule" id="PRU00076"/>
    </source>
</evidence>